<comment type="caution">
    <text evidence="1">The sequence shown here is derived from an EMBL/GenBank/DDBJ whole genome shotgun (WGS) entry which is preliminary data.</text>
</comment>
<organism evidence="1 2">
    <name type="scientific">Croceibacterium xixiisoli</name>
    <dbReference type="NCBI Taxonomy" id="1476466"/>
    <lineage>
        <taxon>Bacteria</taxon>
        <taxon>Pseudomonadati</taxon>
        <taxon>Pseudomonadota</taxon>
        <taxon>Alphaproteobacteria</taxon>
        <taxon>Sphingomonadales</taxon>
        <taxon>Erythrobacteraceae</taxon>
        <taxon>Croceibacterium</taxon>
    </lineage>
</organism>
<keyword evidence="2" id="KW-1185">Reference proteome</keyword>
<reference evidence="1 2" key="1">
    <citation type="submission" date="2019-12" db="EMBL/GenBank/DDBJ databases">
        <title>Genomic-based taxomic classification of the family Erythrobacteraceae.</title>
        <authorList>
            <person name="Xu L."/>
        </authorList>
    </citation>
    <scope>NUCLEOTIDE SEQUENCE [LARGE SCALE GENOMIC DNA]</scope>
    <source>
        <strain evidence="1 2">S36</strain>
    </source>
</reference>
<gene>
    <name evidence="1" type="ORF">GRI97_05010</name>
</gene>
<name>A0A6I4TVJ4_9SPHN</name>
<sequence length="147" mass="16828">MYSFLDQSPDRLTGGSHFILWAMRGWVMAVMKEKCPAASLLQPFTRMGMRTVLSDFHQLMYTVNHRGQRRMTFGDSGHGTITEIEAIFLALWADMAEGEEDRAREVLHLLIVDDKVEEVFTRLKRVVCHMETINFAPNRVLQSLPAG</sequence>
<proteinExistence type="predicted"/>
<dbReference type="RefSeq" id="WP_161389993.1">
    <property type="nucleotide sequence ID" value="NZ_JBHSCP010000001.1"/>
</dbReference>
<evidence type="ECO:0000313" key="1">
    <source>
        <dbReference type="EMBL" id="MXO98343.1"/>
    </source>
</evidence>
<dbReference type="OrthoDB" id="7360669at2"/>
<dbReference type="AlphaFoldDB" id="A0A6I4TVJ4"/>
<evidence type="ECO:0000313" key="2">
    <source>
        <dbReference type="Proteomes" id="UP000469430"/>
    </source>
</evidence>
<dbReference type="EMBL" id="WTYJ01000001">
    <property type="protein sequence ID" value="MXO98343.1"/>
    <property type="molecule type" value="Genomic_DNA"/>
</dbReference>
<dbReference type="Proteomes" id="UP000469430">
    <property type="component" value="Unassembled WGS sequence"/>
</dbReference>
<protein>
    <submittedName>
        <fullName evidence="1">Uncharacterized protein</fullName>
    </submittedName>
</protein>
<accession>A0A6I4TVJ4</accession>